<keyword evidence="1" id="KW-0472">Membrane</keyword>
<accession>A0A2R6NUM7</accession>
<protein>
    <submittedName>
        <fullName evidence="2">Uncharacterized protein</fullName>
    </submittedName>
</protein>
<evidence type="ECO:0000313" key="3">
    <source>
        <dbReference type="Proteomes" id="UP000186601"/>
    </source>
</evidence>
<feature type="transmembrane region" description="Helical" evidence="1">
    <location>
        <begin position="57"/>
        <end position="85"/>
    </location>
</feature>
<keyword evidence="1" id="KW-0812">Transmembrane</keyword>
<dbReference type="EMBL" id="MLYV02000826">
    <property type="protein sequence ID" value="PSR76904.1"/>
    <property type="molecule type" value="Genomic_DNA"/>
</dbReference>
<dbReference type="AlphaFoldDB" id="A0A2R6NUM7"/>
<feature type="transmembrane region" description="Helical" evidence="1">
    <location>
        <begin position="12"/>
        <end position="36"/>
    </location>
</feature>
<reference evidence="2 3" key="1">
    <citation type="submission" date="2018-02" db="EMBL/GenBank/DDBJ databases">
        <title>Genome sequence of the basidiomycete white-rot fungus Phlebia centrifuga.</title>
        <authorList>
            <person name="Granchi Z."/>
            <person name="Peng M."/>
            <person name="de Vries R.P."/>
            <person name="Hilden K."/>
            <person name="Makela M.R."/>
            <person name="Grigoriev I."/>
            <person name="Riley R."/>
        </authorList>
    </citation>
    <scope>NUCLEOTIDE SEQUENCE [LARGE SCALE GENOMIC DNA]</scope>
    <source>
        <strain evidence="2 3">FBCC195</strain>
    </source>
</reference>
<keyword evidence="1" id="KW-1133">Transmembrane helix</keyword>
<feature type="non-terminal residue" evidence="2">
    <location>
        <position position="1"/>
    </location>
</feature>
<evidence type="ECO:0000256" key="1">
    <source>
        <dbReference type="SAM" id="Phobius"/>
    </source>
</evidence>
<sequence length="136" mass="15421">PFECSNFLYDHFLAFVVTLIIPSYDHLLAFVVALIIPPNDVDIFKLNKAPFKCSNFLYDHFLAFVVTLIIPSYDHLLAFVVALIIPPNDVDIFKAFIFNEMNRFLTSNNGSGIRVPSTVINKRNKNLLTGPYGHES</sequence>
<proteinExistence type="predicted"/>
<comment type="caution">
    <text evidence="2">The sequence shown here is derived from an EMBL/GenBank/DDBJ whole genome shotgun (WGS) entry which is preliminary data.</text>
</comment>
<organism evidence="2 3">
    <name type="scientific">Hermanssonia centrifuga</name>
    <dbReference type="NCBI Taxonomy" id="98765"/>
    <lineage>
        <taxon>Eukaryota</taxon>
        <taxon>Fungi</taxon>
        <taxon>Dikarya</taxon>
        <taxon>Basidiomycota</taxon>
        <taxon>Agaricomycotina</taxon>
        <taxon>Agaricomycetes</taxon>
        <taxon>Polyporales</taxon>
        <taxon>Meruliaceae</taxon>
        <taxon>Hermanssonia</taxon>
    </lineage>
</organism>
<gene>
    <name evidence="2" type="ORF">PHLCEN_2v8151</name>
</gene>
<evidence type="ECO:0000313" key="2">
    <source>
        <dbReference type="EMBL" id="PSR76904.1"/>
    </source>
</evidence>
<name>A0A2R6NUM7_9APHY</name>
<dbReference type="Proteomes" id="UP000186601">
    <property type="component" value="Unassembled WGS sequence"/>
</dbReference>
<keyword evidence="3" id="KW-1185">Reference proteome</keyword>